<sequence>MGTTAASRHAETDGATASALRGRYALVGLGETAYTRGSGLSTRAMAGQAIRNAVSDAGLRLSDIDGMLSHSMADSTVSQFVAADLGIRLNFHLDSIGGGASVEALVGVAIGVIEAGMCETVAVYRSMNGYSGVRIGAPGKTRIMSGAELHTRGQGLSSPAQSFAPAFMRHMHVYGTTPQQVAMVKVIHSEHAARNPKALYPKQVTVDQVLESRIIAEPIHLLECCVETDSATCIIVTSRERAMDCRHVPVFVQSVVGRVSKPRSDIYFLSGDITTTAGRLAADRLWRNAGIGPEHVDVTAAYDAFTFTSLLLLEDYGFCSKGEGGAYVSDGTMRLGGQRPNNTGGGLLCEGYSNGMNLVIENVRQLRHDADDGCPVGASGRRMHTYDHGPAGMCRQVRDARVAANLGWGTIATGSAMVLARD</sequence>
<dbReference type="Pfam" id="PF22691">
    <property type="entry name" value="Thiolase_C_1"/>
    <property type="match status" value="1"/>
</dbReference>
<dbReference type="GO" id="GO:0003988">
    <property type="term" value="F:acetyl-CoA C-acyltransferase activity"/>
    <property type="evidence" value="ECO:0007669"/>
    <property type="project" value="UniProtKB-ARBA"/>
</dbReference>
<dbReference type="Proteomes" id="UP001378188">
    <property type="component" value="Unassembled WGS sequence"/>
</dbReference>
<dbReference type="RefSeq" id="WP_340329309.1">
    <property type="nucleotide sequence ID" value="NZ_JAZHOF010000003.1"/>
</dbReference>
<dbReference type="PANTHER" id="PTHR42870">
    <property type="entry name" value="ACETYL-COA C-ACETYLTRANSFERASE"/>
    <property type="match status" value="1"/>
</dbReference>
<evidence type="ECO:0000259" key="1">
    <source>
        <dbReference type="Pfam" id="PF22691"/>
    </source>
</evidence>
<dbReference type="Gene3D" id="3.40.47.10">
    <property type="match status" value="1"/>
</dbReference>
<dbReference type="InterPro" id="IPR002155">
    <property type="entry name" value="Thiolase"/>
</dbReference>
<dbReference type="CDD" id="cd00829">
    <property type="entry name" value="SCP-x_thiolase"/>
    <property type="match status" value="1"/>
</dbReference>
<dbReference type="SUPFAM" id="SSF53901">
    <property type="entry name" value="Thiolase-like"/>
    <property type="match status" value="2"/>
</dbReference>
<dbReference type="PANTHER" id="PTHR42870:SF1">
    <property type="entry name" value="NON-SPECIFIC LIPID-TRANSFER PROTEIN-LIKE 2"/>
    <property type="match status" value="1"/>
</dbReference>
<organism evidence="2 3">
    <name type="scientific">Microbaculum marinum</name>
    <dbReference type="NCBI Taxonomy" id="1764581"/>
    <lineage>
        <taxon>Bacteria</taxon>
        <taxon>Pseudomonadati</taxon>
        <taxon>Pseudomonadota</taxon>
        <taxon>Alphaproteobacteria</taxon>
        <taxon>Hyphomicrobiales</taxon>
        <taxon>Tepidamorphaceae</taxon>
        <taxon>Microbaculum</taxon>
    </lineage>
</organism>
<dbReference type="PIRSF" id="PIRSF000429">
    <property type="entry name" value="Ac-CoA_Ac_transf"/>
    <property type="match status" value="1"/>
</dbReference>
<protein>
    <recommendedName>
        <fullName evidence="1">Thiolase C-terminal domain-containing protein</fullName>
    </recommendedName>
</protein>
<dbReference type="EMBL" id="JAZHOF010000003">
    <property type="protein sequence ID" value="MEJ8571611.1"/>
    <property type="molecule type" value="Genomic_DNA"/>
</dbReference>
<gene>
    <name evidence="2" type="ORF">V3328_09020</name>
</gene>
<evidence type="ECO:0000313" key="2">
    <source>
        <dbReference type="EMBL" id="MEJ8571611.1"/>
    </source>
</evidence>
<proteinExistence type="predicted"/>
<dbReference type="InterPro" id="IPR016039">
    <property type="entry name" value="Thiolase-like"/>
</dbReference>
<feature type="domain" description="Thiolase C-terminal" evidence="1">
    <location>
        <begin position="271"/>
        <end position="372"/>
    </location>
</feature>
<name>A0AAW9RVR4_9HYPH</name>
<dbReference type="InterPro" id="IPR055140">
    <property type="entry name" value="Thiolase_C_2"/>
</dbReference>
<accession>A0AAW9RVR4</accession>
<dbReference type="AlphaFoldDB" id="A0AAW9RVR4"/>
<reference evidence="2 3" key="1">
    <citation type="submission" date="2024-02" db="EMBL/GenBank/DDBJ databases">
        <title>Genome analysis and characterization of Microbaculum marinisediminis sp. nov., isolated from marine sediment.</title>
        <authorList>
            <person name="Du Z.-J."/>
            <person name="Ye Y.-Q."/>
            <person name="Zhang Z.-R."/>
            <person name="Yuan S.-M."/>
            <person name="Zhang X.-Y."/>
        </authorList>
    </citation>
    <scope>NUCLEOTIDE SEQUENCE [LARGE SCALE GENOMIC DNA]</scope>
    <source>
        <strain evidence="2 3">SDUM1044001</strain>
    </source>
</reference>
<comment type="caution">
    <text evidence="2">The sequence shown here is derived from an EMBL/GenBank/DDBJ whole genome shotgun (WGS) entry which is preliminary data.</text>
</comment>
<evidence type="ECO:0000313" key="3">
    <source>
        <dbReference type="Proteomes" id="UP001378188"/>
    </source>
</evidence>
<keyword evidence="3" id="KW-1185">Reference proteome</keyword>